<feature type="transmembrane region" description="Helical" evidence="10">
    <location>
        <begin position="229"/>
        <end position="249"/>
    </location>
</feature>
<keyword evidence="4" id="KW-0547">Nucleotide-binding</keyword>
<keyword evidence="6" id="KW-0067">ATP-binding</keyword>
<name>A0AAD7D9V1_MYCRO</name>
<keyword evidence="2" id="KW-0723">Serine/threonine-protein kinase</keyword>
<feature type="transmembrane region" description="Helical" evidence="10">
    <location>
        <begin position="36"/>
        <end position="56"/>
    </location>
</feature>
<evidence type="ECO:0000256" key="8">
    <source>
        <dbReference type="ARBA" id="ARBA00048679"/>
    </source>
</evidence>
<proteinExistence type="predicted"/>
<evidence type="ECO:0000256" key="11">
    <source>
        <dbReference type="SAM" id="SignalP"/>
    </source>
</evidence>
<organism evidence="13 14">
    <name type="scientific">Mycena rosella</name>
    <name type="common">Pink bonnet</name>
    <name type="synonym">Agaricus rosellus</name>
    <dbReference type="NCBI Taxonomy" id="1033263"/>
    <lineage>
        <taxon>Eukaryota</taxon>
        <taxon>Fungi</taxon>
        <taxon>Dikarya</taxon>
        <taxon>Basidiomycota</taxon>
        <taxon>Agaricomycotina</taxon>
        <taxon>Agaricomycetes</taxon>
        <taxon>Agaricomycetidae</taxon>
        <taxon>Agaricales</taxon>
        <taxon>Marasmiineae</taxon>
        <taxon>Mycenaceae</taxon>
        <taxon>Mycena</taxon>
    </lineage>
</organism>
<evidence type="ECO:0000256" key="9">
    <source>
        <dbReference type="SAM" id="MobiDB-lite"/>
    </source>
</evidence>
<keyword evidence="11" id="KW-0732">Signal</keyword>
<feature type="region of interest" description="Disordered" evidence="9">
    <location>
        <begin position="396"/>
        <end position="417"/>
    </location>
</feature>
<evidence type="ECO:0000256" key="5">
    <source>
        <dbReference type="ARBA" id="ARBA00022777"/>
    </source>
</evidence>
<keyword evidence="3" id="KW-0808">Transferase</keyword>
<accession>A0AAD7D9V1</accession>
<dbReference type="PROSITE" id="PS50011">
    <property type="entry name" value="PROTEIN_KINASE_DOM"/>
    <property type="match status" value="1"/>
</dbReference>
<feature type="chain" id="PRO_5042176752" description="non-specific serine/threonine protein kinase" evidence="11">
    <location>
        <begin position="18"/>
        <end position="683"/>
    </location>
</feature>
<dbReference type="Pfam" id="PF00069">
    <property type="entry name" value="Pkinase"/>
    <property type="match status" value="1"/>
</dbReference>
<evidence type="ECO:0000256" key="1">
    <source>
        <dbReference type="ARBA" id="ARBA00012513"/>
    </source>
</evidence>
<dbReference type="InterPro" id="IPR011009">
    <property type="entry name" value="Kinase-like_dom_sf"/>
</dbReference>
<dbReference type="PROSITE" id="PS00108">
    <property type="entry name" value="PROTEIN_KINASE_ST"/>
    <property type="match status" value="1"/>
</dbReference>
<dbReference type="SUPFAM" id="SSF56112">
    <property type="entry name" value="Protein kinase-like (PK-like)"/>
    <property type="match status" value="1"/>
</dbReference>
<feature type="transmembrane region" description="Helical" evidence="10">
    <location>
        <begin position="163"/>
        <end position="182"/>
    </location>
</feature>
<feature type="signal peptide" evidence="11">
    <location>
        <begin position="1"/>
        <end position="17"/>
    </location>
</feature>
<evidence type="ECO:0000259" key="12">
    <source>
        <dbReference type="PROSITE" id="PS50011"/>
    </source>
</evidence>
<keyword evidence="10" id="KW-1133">Transmembrane helix</keyword>
<dbReference type="InterPro" id="IPR000719">
    <property type="entry name" value="Prot_kinase_dom"/>
</dbReference>
<dbReference type="EC" id="2.7.11.1" evidence="1"/>
<reference evidence="13" key="1">
    <citation type="submission" date="2023-03" db="EMBL/GenBank/DDBJ databases">
        <title>Massive genome expansion in bonnet fungi (Mycena s.s.) driven by repeated elements and novel gene families across ecological guilds.</title>
        <authorList>
            <consortium name="Lawrence Berkeley National Laboratory"/>
            <person name="Harder C.B."/>
            <person name="Miyauchi S."/>
            <person name="Viragh M."/>
            <person name="Kuo A."/>
            <person name="Thoen E."/>
            <person name="Andreopoulos B."/>
            <person name="Lu D."/>
            <person name="Skrede I."/>
            <person name="Drula E."/>
            <person name="Henrissat B."/>
            <person name="Morin E."/>
            <person name="Kohler A."/>
            <person name="Barry K."/>
            <person name="LaButti K."/>
            <person name="Morin E."/>
            <person name="Salamov A."/>
            <person name="Lipzen A."/>
            <person name="Mereny Z."/>
            <person name="Hegedus B."/>
            <person name="Baldrian P."/>
            <person name="Stursova M."/>
            <person name="Weitz H."/>
            <person name="Taylor A."/>
            <person name="Grigoriev I.V."/>
            <person name="Nagy L.G."/>
            <person name="Martin F."/>
            <person name="Kauserud H."/>
        </authorList>
    </citation>
    <scope>NUCLEOTIDE SEQUENCE</scope>
    <source>
        <strain evidence="13">CBHHK067</strain>
    </source>
</reference>
<evidence type="ECO:0000256" key="4">
    <source>
        <dbReference type="ARBA" id="ARBA00022741"/>
    </source>
</evidence>
<dbReference type="InterPro" id="IPR008271">
    <property type="entry name" value="Ser/Thr_kinase_AS"/>
</dbReference>
<keyword evidence="5" id="KW-0418">Kinase</keyword>
<dbReference type="GO" id="GO:0005524">
    <property type="term" value="F:ATP binding"/>
    <property type="evidence" value="ECO:0007669"/>
    <property type="project" value="UniProtKB-KW"/>
</dbReference>
<protein>
    <recommendedName>
        <fullName evidence="1">non-specific serine/threonine protein kinase</fullName>
        <ecNumber evidence="1">2.7.11.1</ecNumber>
    </recommendedName>
</protein>
<feature type="transmembrane region" description="Helical" evidence="10">
    <location>
        <begin position="261"/>
        <end position="282"/>
    </location>
</feature>
<comment type="caution">
    <text evidence="13">The sequence shown here is derived from an EMBL/GenBank/DDBJ whole genome shotgun (WGS) entry which is preliminary data.</text>
</comment>
<dbReference type="InterPro" id="IPR050236">
    <property type="entry name" value="Ser_Thr_kinase_AGC"/>
</dbReference>
<feature type="transmembrane region" description="Helical" evidence="10">
    <location>
        <begin position="131"/>
        <end position="151"/>
    </location>
</feature>
<keyword evidence="10" id="KW-0812">Transmembrane</keyword>
<dbReference type="Gene3D" id="1.10.510.10">
    <property type="entry name" value="Transferase(Phosphotransferase) domain 1"/>
    <property type="match status" value="1"/>
</dbReference>
<evidence type="ECO:0000313" key="13">
    <source>
        <dbReference type="EMBL" id="KAJ7686636.1"/>
    </source>
</evidence>
<dbReference type="AlphaFoldDB" id="A0AAD7D9V1"/>
<comment type="catalytic activity">
    <reaction evidence="8">
        <text>L-seryl-[protein] + ATP = O-phospho-L-seryl-[protein] + ADP + H(+)</text>
        <dbReference type="Rhea" id="RHEA:17989"/>
        <dbReference type="Rhea" id="RHEA-COMP:9863"/>
        <dbReference type="Rhea" id="RHEA-COMP:11604"/>
        <dbReference type="ChEBI" id="CHEBI:15378"/>
        <dbReference type="ChEBI" id="CHEBI:29999"/>
        <dbReference type="ChEBI" id="CHEBI:30616"/>
        <dbReference type="ChEBI" id="CHEBI:83421"/>
        <dbReference type="ChEBI" id="CHEBI:456216"/>
        <dbReference type="EC" id="2.7.11.1"/>
    </reaction>
</comment>
<dbReference type="GO" id="GO:0004674">
    <property type="term" value="F:protein serine/threonine kinase activity"/>
    <property type="evidence" value="ECO:0007669"/>
    <property type="project" value="UniProtKB-KW"/>
</dbReference>
<dbReference type="EMBL" id="JARKIE010000094">
    <property type="protein sequence ID" value="KAJ7686636.1"/>
    <property type="molecule type" value="Genomic_DNA"/>
</dbReference>
<sequence length="683" mass="75308">MFLIFLLLAGILSTVSCSRAPSLFKTAHSFVINDSYTVFLLFVLVNLVLLNVIAIASHLRRPPRVSPPPTTTHPLRVDDHHLRLAILALLSYRQQHTEVAVPPTHHTSRLENERRMPGADGEEFEWPAVPLIARLGLLLSVALSMVVAGIGRSGHFICTVVKTLVRFLQLFPSALSIVFVVIRSTVFKSTSLALKVYALLDTLAKTLARFCLNTLRDVVAIPHHLRVKFILVVVSQGALFSLAFLRLGLSARNLTTKVGQRVFKLIALLVARFSLFLGRALRLASTSAVIKVRVLLASCNLLVRTLPISARHLATELLQQLVRPSQLLLSAGETALFLVGQPVLALIALINSARPLFQVKKWTVYGLPGLEVCSVEGIRCRLQGLGHDLAVVPPNQGSLKDQHRGRRLGSRDYGAPSAARVAERSRLPRLLRGPEELELAKCCFVEVPMLTYSSMQFYAAHLLLGLQEIHRRGVVHRDIKHDNLLISSSGNLLIADFGQAWMGAGRFMDTWRSKLERLGDAFPPLLPSPHTSFFPYDQAGTKGYMAPEVRGYMAPEAGLRDDEHAIVKSFYRGMLHKTPERRLSVAEMKAHPAGMPTSSLRARIENTENATNDITSAPTGPPSRPVVRFLEAQPPVALYDCLQLPAFVCDSGDFKSRNQSQSRLDDLLPTPPSTRIGSILVSI</sequence>
<keyword evidence="14" id="KW-1185">Reference proteome</keyword>
<evidence type="ECO:0000256" key="7">
    <source>
        <dbReference type="ARBA" id="ARBA00047899"/>
    </source>
</evidence>
<comment type="catalytic activity">
    <reaction evidence="7">
        <text>L-threonyl-[protein] + ATP = O-phospho-L-threonyl-[protein] + ADP + H(+)</text>
        <dbReference type="Rhea" id="RHEA:46608"/>
        <dbReference type="Rhea" id="RHEA-COMP:11060"/>
        <dbReference type="Rhea" id="RHEA-COMP:11605"/>
        <dbReference type="ChEBI" id="CHEBI:15378"/>
        <dbReference type="ChEBI" id="CHEBI:30013"/>
        <dbReference type="ChEBI" id="CHEBI:30616"/>
        <dbReference type="ChEBI" id="CHEBI:61977"/>
        <dbReference type="ChEBI" id="CHEBI:456216"/>
        <dbReference type="EC" id="2.7.11.1"/>
    </reaction>
</comment>
<evidence type="ECO:0000256" key="10">
    <source>
        <dbReference type="SAM" id="Phobius"/>
    </source>
</evidence>
<evidence type="ECO:0000256" key="3">
    <source>
        <dbReference type="ARBA" id="ARBA00022679"/>
    </source>
</evidence>
<dbReference type="Proteomes" id="UP001221757">
    <property type="component" value="Unassembled WGS sequence"/>
</dbReference>
<evidence type="ECO:0000256" key="2">
    <source>
        <dbReference type="ARBA" id="ARBA00022527"/>
    </source>
</evidence>
<evidence type="ECO:0000313" key="14">
    <source>
        <dbReference type="Proteomes" id="UP001221757"/>
    </source>
</evidence>
<dbReference type="SMART" id="SM00220">
    <property type="entry name" value="S_TKc"/>
    <property type="match status" value="1"/>
</dbReference>
<dbReference type="GO" id="GO:0035556">
    <property type="term" value="P:intracellular signal transduction"/>
    <property type="evidence" value="ECO:0007669"/>
    <property type="project" value="TreeGrafter"/>
</dbReference>
<gene>
    <name evidence="13" type="ORF">B0H17DRAFT_1303100</name>
</gene>
<evidence type="ECO:0000256" key="6">
    <source>
        <dbReference type="ARBA" id="ARBA00022840"/>
    </source>
</evidence>
<dbReference type="PANTHER" id="PTHR24356">
    <property type="entry name" value="SERINE/THREONINE-PROTEIN KINASE"/>
    <property type="match status" value="1"/>
</dbReference>
<keyword evidence="10" id="KW-0472">Membrane</keyword>
<feature type="domain" description="Protein kinase" evidence="12">
    <location>
        <begin position="252"/>
        <end position="683"/>
    </location>
</feature>
<dbReference type="PANTHER" id="PTHR24356:SF434">
    <property type="entry name" value="PROTEIN KINASE DOMAIN-CONTAINING PROTEIN"/>
    <property type="match status" value="1"/>
</dbReference>